<feature type="domain" description="4'-phosphopantetheinyl transferase" evidence="3">
    <location>
        <begin position="117"/>
        <end position="224"/>
    </location>
</feature>
<dbReference type="GO" id="GO:0000287">
    <property type="term" value="F:magnesium ion binding"/>
    <property type="evidence" value="ECO:0007669"/>
    <property type="project" value="InterPro"/>
</dbReference>
<dbReference type="InterPro" id="IPR050559">
    <property type="entry name" value="P-Pant_transferase_sf"/>
</dbReference>
<evidence type="ECO:0000259" key="3">
    <source>
        <dbReference type="Pfam" id="PF01648"/>
    </source>
</evidence>
<organism evidence="5 6">
    <name type="scientific">Marinimicrobium koreense</name>
    <dbReference type="NCBI Taxonomy" id="306545"/>
    <lineage>
        <taxon>Bacteria</taxon>
        <taxon>Pseudomonadati</taxon>
        <taxon>Pseudomonadota</taxon>
        <taxon>Gammaproteobacteria</taxon>
        <taxon>Cellvibrionales</taxon>
        <taxon>Cellvibrionaceae</taxon>
        <taxon>Marinimicrobium</taxon>
    </lineage>
</organism>
<keyword evidence="6" id="KW-1185">Reference proteome</keyword>
<dbReference type="InterPro" id="IPR037143">
    <property type="entry name" value="4-PPantetheinyl_Trfase_dom_sf"/>
</dbReference>
<comment type="similarity">
    <text evidence="1">Belongs to the P-Pant transferase superfamily. Gsp/Sfp/HetI/AcpT family.</text>
</comment>
<dbReference type="Proteomes" id="UP000273643">
    <property type="component" value="Unassembled WGS sequence"/>
</dbReference>
<dbReference type="SUPFAM" id="SSF56214">
    <property type="entry name" value="4'-phosphopantetheinyl transferase"/>
    <property type="match status" value="2"/>
</dbReference>
<dbReference type="PANTHER" id="PTHR12215">
    <property type="entry name" value="PHOSPHOPANTETHEINE TRANSFERASE"/>
    <property type="match status" value="1"/>
</dbReference>
<proteinExistence type="inferred from homology"/>
<evidence type="ECO:0000259" key="4">
    <source>
        <dbReference type="Pfam" id="PF22624"/>
    </source>
</evidence>
<dbReference type="AlphaFoldDB" id="A0A3N1NV32"/>
<feature type="domain" description="4'-phosphopantetheinyl transferase N-terminal" evidence="4">
    <location>
        <begin position="31"/>
        <end position="109"/>
    </location>
</feature>
<gene>
    <name evidence="5" type="ORF">EDC38_2573</name>
</gene>
<evidence type="ECO:0000256" key="2">
    <source>
        <dbReference type="ARBA" id="ARBA00022679"/>
    </source>
</evidence>
<dbReference type="RefSeq" id="WP_123638990.1">
    <property type="nucleotide sequence ID" value="NZ_RJUK01000002.1"/>
</dbReference>
<dbReference type="PANTHER" id="PTHR12215:SF10">
    <property type="entry name" value="L-AMINOADIPATE-SEMIALDEHYDE DEHYDROGENASE-PHOSPHOPANTETHEINYL TRANSFERASE"/>
    <property type="match status" value="1"/>
</dbReference>
<dbReference type="GO" id="GO:0008897">
    <property type="term" value="F:holo-[acyl-carrier-protein] synthase activity"/>
    <property type="evidence" value="ECO:0007669"/>
    <property type="project" value="InterPro"/>
</dbReference>
<dbReference type="InterPro" id="IPR055066">
    <property type="entry name" value="AASDHPPT_N"/>
</dbReference>
<dbReference type="Gene3D" id="3.90.470.20">
    <property type="entry name" value="4'-phosphopantetheinyl transferase domain"/>
    <property type="match status" value="2"/>
</dbReference>
<accession>A0A3N1NV32</accession>
<evidence type="ECO:0000313" key="5">
    <source>
        <dbReference type="EMBL" id="ROQ18350.1"/>
    </source>
</evidence>
<dbReference type="OrthoDB" id="9808281at2"/>
<dbReference type="Pfam" id="PF22624">
    <property type="entry name" value="AASDHPPT_N"/>
    <property type="match status" value="1"/>
</dbReference>
<dbReference type="Pfam" id="PF01648">
    <property type="entry name" value="ACPS"/>
    <property type="match status" value="1"/>
</dbReference>
<evidence type="ECO:0000256" key="1">
    <source>
        <dbReference type="ARBA" id="ARBA00010990"/>
    </source>
</evidence>
<reference evidence="5 6" key="1">
    <citation type="submission" date="2018-11" db="EMBL/GenBank/DDBJ databases">
        <title>Genomic Encyclopedia of Type Strains, Phase IV (KMG-IV): sequencing the most valuable type-strain genomes for metagenomic binning, comparative biology and taxonomic classification.</title>
        <authorList>
            <person name="Goeker M."/>
        </authorList>
    </citation>
    <scope>NUCLEOTIDE SEQUENCE [LARGE SCALE GENOMIC DNA]</scope>
    <source>
        <strain evidence="5 6">DSM 16974</strain>
    </source>
</reference>
<name>A0A3N1NV32_9GAMM</name>
<evidence type="ECO:0000313" key="6">
    <source>
        <dbReference type="Proteomes" id="UP000273643"/>
    </source>
</evidence>
<keyword evidence="2 5" id="KW-0808">Transferase</keyword>
<protein>
    <submittedName>
        <fullName evidence="5">4'-phosphopantetheinyl transferase</fullName>
    </submittedName>
</protein>
<dbReference type="InterPro" id="IPR008278">
    <property type="entry name" value="4-PPantetheinyl_Trfase_dom"/>
</dbReference>
<sequence>MILQPHNIVHLWLIDQRSVHLDDQRDTFEQWLSEDELDGLKHYSRPELRDEQLITRAGLRSSLSQYSDSIPPKRWQFERSERGKPRLSDDSPMSELSFNLSHSGDWLAIGITVDNLIGVDLQLRHHQKPLTELAERFFSAPEAEELANLPEPRQSEHFFRLWTLKEAYLKARGLGIAHGLDKARFHIDNNGLITAEFDDSLKDDPHDWQFHHYELDDDYCLSLALKQHRAQDASTHFYKLIPGGHVEPLECIGHQIQIQ</sequence>
<dbReference type="EMBL" id="RJUK01000002">
    <property type="protein sequence ID" value="ROQ18350.1"/>
    <property type="molecule type" value="Genomic_DNA"/>
</dbReference>
<dbReference type="GO" id="GO:0005829">
    <property type="term" value="C:cytosol"/>
    <property type="evidence" value="ECO:0007669"/>
    <property type="project" value="TreeGrafter"/>
</dbReference>
<comment type="caution">
    <text evidence="5">The sequence shown here is derived from an EMBL/GenBank/DDBJ whole genome shotgun (WGS) entry which is preliminary data.</text>
</comment>
<dbReference type="GO" id="GO:0019878">
    <property type="term" value="P:lysine biosynthetic process via aminoadipic acid"/>
    <property type="evidence" value="ECO:0007669"/>
    <property type="project" value="TreeGrafter"/>
</dbReference>